<proteinExistence type="inferred from homology"/>
<dbReference type="AlphaFoldDB" id="A0A668UWM0"/>
<evidence type="ECO:0000259" key="8">
    <source>
        <dbReference type="PROSITE" id="PS51163"/>
    </source>
</evidence>
<reference evidence="9" key="1">
    <citation type="submission" date="2025-08" db="UniProtKB">
        <authorList>
            <consortium name="Ensembl"/>
        </authorList>
    </citation>
    <scope>IDENTIFICATION</scope>
</reference>
<dbReference type="PROSITE" id="PS51163">
    <property type="entry name" value="YRDC"/>
    <property type="match status" value="1"/>
</dbReference>
<evidence type="ECO:0000256" key="5">
    <source>
        <dbReference type="ARBA" id="ARBA00022490"/>
    </source>
</evidence>
<dbReference type="PANTHER" id="PTHR17490">
    <property type="entry name" value="SUA5"/>
    <property type="match status" value="1"/>
</dbReference>
<dbReference type="InterPro" id="IPR050156">
    <property type="entry name" value="TC-AMP_synthase_SUA5"/>
</dbReference>
<evidence type="ECO:0000256" key="6">
    <source>
        <dbReference type="ARBA" id="ARBA00022679"/>
    </source>
</evidence>
<name>A0A668UWM0_OREAU</name>
<keyword evidence="10" id="KW-1185">Reference proteome</keyword>
<comment type="catalytic activity">
    <reaction evidence="7">
        <text>L-threonine + hydrogencarbonate + ATP = L-threonylcarbamoyladenylate + diphosphate + H2O</text>
        <dbReference type="Rhea" id="RHEA:36407"/>
        <dbReference type="ChEBI" id="CHEBI:15377"/>
        <dbReference type="ChEBI" id="CHEBI:17544"/>
        <dbReference type="ChEBI" id="CHEBI:30616"/>
        <dbReference type="ChEBI" id="CHEBI:33019"/>
        <dbReference type="ChEBI" id="CHEBI:57926"/>
        <dbReference type="ChEBI" id="CHEBI:73682"/>
        <dbReference type="EC" id="2.7.7.87"/>
    </reaction>
</comment>
<evidence type="ECO:0000256" key="2">
    <source>
        <dbReference type="ARBA" id="ARBA00007663"/>
    </source>
</evidence>
<dbReference type="Pfam" id="PF01300">
    <property type="entry name" value="Sua5_yciO_yrdC"/>
    <property type="match status" value="1"/>
</dbReference>
<comment type="similarity">
    <text evidence="2">Belongs to the SUA5 family.</text>
</comment>
<dbReference type="GO" id="GO:0006450">
    <property type="term" value="P:regulation of translational fidelity"/>
    <property type="evidence" value="ECO:0007669"/>
    <property type="project" value="TreeGrafter"/>
</dbReference>
<evidence type="ECO:0000256" key="7">
    <source>
        <dbReference type="ARBA" id="ARBA00048366"/>
    </source>
</evidence>
<organism evidence="9 10">
    <name type="scientific">Oreochromis aureus</name>
    <name type="common">Israeli tilapia</name>
    <name type="synonym">Chromis aureus</name>
    <dbReference type="NCBI Taxonomy" id="47969"/>
    <lineage>
        <taxon>Eukaryota</taxon>
        <taxon>Metazoa</taxon>
        <taxon>Chordata</taxon>
        <taxon>Craniata</taxon>
        <taxon>Vertebrata</taxon>
        <taxon>Euteleostomi</taxon>
        <taxon>Actinopterygii</taxon>
        <taxon>Neopterygii</taxon>
        <taxon>Teleostei</taxon>
        <taxon>Neoteleostei</taxon>
        <taxon>Acanthomorphata</taxon>
        <taxon>Ovalentaria</taxon>
        <taxon>Cichlomorphae</taxon>
        <taxon>Cichliformes</taxon>
        <taxon>Cichlidae</taxon>
        <taxon>African cichlids</taxon>
        <taxon>Pseudocrenilabrinae</taxon>
        <taxon>Oreochromini</taxon>
        <taxon>Oreochromis</taxon>
    </lineage>
</organism>
<sequence length="220" mass="23792">MDLVSICRYASTNISGDISLSDLENILNPSYFFSRYPASKQETSPELPCPIASSRLTSGLLKIAGILEQGGVCGIPTDTVYALAASCKNPQAIEKIYNIKDRPAEKPICICISSVEQLVRKYGVTGICVIYQHSPQLNLSVIMIRVPDHTVTGHLCNITGPLAITSANPSGEADSTHHSMHHLTLAYLTLSAGTITLVREGCVPAVKVYQIFERVKSTML</sequence>
<evidence type="ECO:0000256" key="4">
    <source>
        <dbReference type="ARBA" id="ARBA00015492"/>
    </source>
</evidence>
<accession>A0A668UWM0</accession>
<dbReference type="Proteomes" id="UP000472276">
    <property type="component" value="Unassembled WGS sequence"/>
</dbReference>
<reference evidence="9" key="2">
    <citation type="submission" date="2025-09" db="UniProtKB">
        <authorList>
            <consortium name="Ensembl"/>
        </authorList>
    </citation>
    <scope>IDENTIFICATION</scope>
</reference>
<dbReference type="InterPro" id="IPR017945">
    <property type="entry name" value="DHBP_synth_RibB-like_a/b_dom"/>
</dbReference>
<evidence type="ECO:0000313" key="9">
    <source>
        <dbReference type="Ensembl" id="ENSOABP00000044026.1"/>
    </source>
</evidence>
<dbReference type="Ensembl" id="ENSOABT00000045186.2">
    <property type="protein sequence ID" value="ENSOABP00000044026.1"/>
    <property type="gene ID" value="ENSOABG00000019781.2"/>
</dbReference>
<feature type="domain" description="YrdC-like" evidence="8">
    <location>
        <begin position="57"/>
        <end position="220"/>
    </location>
</feature>
<dbReference type="InterPro" id="IPR006070">
    <property type="entry name" value="Sua5-like_dom"/>
</dbReference>
<comment type="subcellular location">
    <subcellularLocation>
        <location evidence="1">Cytoplasm</location>
    </subcellularLocation>
</comment>
<protein>
    <recommendedName>
        <fullName evidence="4">Threonylcarbamoyl-AMP synthase</fullName>
        <ecNumber evidence="3">2.7.7.87</ecNumber>
    </recommendedName>
</protein>
<keyword evidence="5" id="KW-0963">Cytoplasm</keyword>
<dbReference type="SUPFAM" id="SSF55821">
    <property type="entry name" value="YrdC/RibB"/>
    <property type="match status" value="1"/>
</dbReference>
<dbReference type="Gene3D" id="3.90.870.10">
    <property type="entry name" value="DHBP synthase"/>
    <property type="match status" value="2"/>
</dbReference>
<dbReference type="GO" id="GO:0000049">
    <property type="term" value="F:tRNA binding"/>
    <property type="evidence" value="ECO:0007669"/>
    <property type="project" value="TreeGrafter"/>
</dbReference>
<evidence type="ECO:0000256" key="3">
    <source>
        <dbReference type="ARBA" id="ARBA00012584"/>
    </source>
</evidence>
<evidence type="ECO:0000256" key="1">
    <source>
        <dbReference type="ARBA" id="ARBA00004496"/>
    </source>
</evidence>
<dbReference type="GO" id="GO:0005737">
    <property type="term" value="C:cytoplasm"/>
    <property type="evidence" value="ECO:0007669"/>
    <property type="project" value="UniProtKB-SubCell"/>
</dbReference>
<dbReference type="EC" id="2.7.7.87" evidence="3"/>
<keyword evidence="6" id="KW-0808">Transferase</keyword>
<dbReference type="GO" id="GO:0003725">
    <property type="term" value="F:double-stranded RNA binding"/>
    <property type="evidence" value="ECO:0007669"/>
    <property type="project" value="InterPro"/>
</dbReference>
<dbReference type="OMA" id="ICRYAST"/>
<dbReference type="GO" id="GO:0061710">
    <property type="term" value="F:L-threonylcarbamoyladenylate synthase"/>
    <property type="evidence" value="ECO:0007669"/>
    <property type="project" value="UniProtKB-EC"/>
</dbReference>
<dbReference type="PANTHER" id="PTHR17490:SF14">
    <property type="entry name" value="THREONYLCARBAMOYL-AMP SYNTHASE"/>
    <property type="match status" value="1"/>
</dbReference>
<evidence type="ECO:0000313" key="10">
    <source>
        <dbReference type="Proteomes" id="UP000472276"/>
    </source>
</evidence>
<gene>
    <name evidence="9" type="primary">si:ch211-153b23.3</name>
</gene>